<feature type="transmembrane region" description="Helical" evidence="7">
    <location>
        <begin position="229"/>
        <end position="249"/>
    </location>
</feature>
<dbReference type="InterPro" id="IPR002656">
    <property type="entry name" value="Acyl_transf_3_dom"/>
</dbReference>
<evidence type="ECO:0000313" key="10">
    <source>
        <dbReference type="Proteomes" id="UP000008130"/>
    </source>
</evidence>
<sequence length="344" mass="37437">MAERHRIEWVDHAKGLCIILVVMMHSVLGTEAAAGATGWMHGLVAFAAPFRMPDFFLISGLFLARVLDRDWRLYLDRKVVHFAYFYSLWLTIQFGFKAPLFAAEAGWASVPAGYLIGFVQPFGTLWFIYLLAIFFVVAKLLHQVRVPWQAVLAAAAALEIAPIETGSVIVDEFCARFVYFYAGALFAPRLFALADWADAHRATALAGLLAWATVNGAAVLAGVPALPVVSLALGTLGAIAVVLLGSLLARLPGTDWLAALGRTSIVVYLAFFLPMAVTRILLLKLDLVDVGTASLVVTLAGVSGPMIAWWIVRRTGFARFLFVRPAWARLEGTHRASRAPQAAE</sequence>
<keyword evidence="9" id="KW-0808">Transferase</keyword>
<evidence type="ECO:0000256" key="1">
    <source>
        <dbReference type="ARBA" id="ARBA00004651"/>
    </source>
</evidence>
<feature type="transmembrane region" description="Helical" evidence="7">
    <location>
        <begin position="50"/>
        <end position="67"/>
    </location>
</feature>
<dbReference type="EMBL" id="CP002568">
    <property type="protein sequence ID" value="ADZ72672.1"/>
    <property type="molecule type" value="Genomic_DNA"/>
</dbReference>
<organism evidence="9 10">
    <name type="scientific">Polymorphum gilvum (strain LMG 25793 / CGMCC 1.9160 / SL003B-26A1)</name>
    <dbReference type="NCBI Taxonomy" id="991905"/>
    <lineage>
        <taxon>Bacteria</taxon>
        <taxon>Pseudomonadati</taxon>
        <taxon>Pseudomonadota</taxon>
        <taxon>Alphaproteobacteria</taxon>
        <taxon>Rhodobacterales</taxon>
        <taxon>Paracoccaceae</taxon>
        <taxon>Polymorphum</taxon>
    </lineage>
</organism>
<dbReference type="RefSeq" id="WP_013654970.1">
    <property type="nucleotide sequence ID" value="NC_015259.1"/>
</dbReference>
<keyword evidence="10" id="KW-1185">Reference proteome</keyword>
<feature type="transmembrane region" description="Helical" evidence="7">
    <location>
        <begin position="293"/>
        <end position="312"/>
    </location>
</feature>
<dbReference type="PANTHER" id="PTHR40074">
    <property type="entry name" value="O-ACETYLTRANSFERASE WECH"/>
    <property type="match status" value="1"/>
</dbReference>
<gene>
    <name evidence="9" type="ordered locus">SL003B_4255</name>
</gene>
<feature type="transmembrane region" description="Helical" evidence="7">
    <location>
        <begin position="12"/>
        <end position="30"/>
    </location>
</feature>
<comment type="subcellular location">
    <subcellularLocation>
        <location evidence="1">Cell membrane</location>
        <topology evidence="1">Multi-pass membrane protein</topology>
    </subcellularLocation>
</comment>
<dbReference type="STRING" id="991905.SL003B_4255"/>
<dbReference type="GO" id="GO:0016413">
    <property type="term" value="F:O-acetyltransferase activity"/>
    <property type="evidence" value="ECO:0007669"/>
    <property type="project" value="TreeGrafter"/>
</dbReference>
<keyword evidence="4 7" id="KW-0812">Transmembrane</keyword>
<proteinExistence type="inferred from homology"/>
<evidence type="ECO:0000256" key="3">
    <source>
        <dbReference type="ARBA" id="ARBA00022475"/>
    </source>
</evidence>
<dbReference type="KEGG" id="pgv:SL003B_4255"/>
<dbReference type="GO" id="GO:0005886">
    <property type="term" value="C:plasma membrane"/>
    <property type="evidence" value="ECO:0007669"/>
    <property type="project" value="UniProtKB-SubCell"/>
</dbReference>
<evidence type="ECO:0000256" key="2">
    <source>
        <dbReference type="ARBA" id="ARBA00007400"/>
    </source>
</evidence>
<comment type="similarity">
    <text evidence="2">Belongs to the acyltransferase 3 family.</text>
</comment>
<feature type="transmembrane region" description="Helical" evidence="7">
    <location>
        <begin position="79"/>
        <end position="102"/>
    </location>
</feature>
<name>F2IVF4_POLGS</name>
<reference evidence="9 10" key="1">
    <citation type="journal article" date="2011" name="J. Bacteriol.">
        <title>Complete genome sequence of Polymorphum gilvum SL003B-26A1T, a crude oil-degrading bacterium from oil-polluted saline soil.</title>
        <authorList>
            <person name="Li S.G."/>
            <person name="Tang Y.Q."/>
            <person name="Nie Y."/>
            <person name="Cai M."/>
            <person name="Wu X.L."/>
        </authorList>
    </citation>
    <scope>NUCLEOTIDE SEQUENCE [LARGE SCALE GENOMIC DNA]</scope>
    <source>
        <strain evidence="10">LMG 25793 / CGMCC 1.9160 / SL003B-26A1</strain>
    </source>
</reference>
<dbReference type="HOGENOM" id="CLU_023915_5_1_5"/>
<dbReference type="GO" id="GO:0009246">
    <property type="term" value="P:enterobacterial common antigen biosynthetic process"/>
    <property type="evidence" value="ECO:0007669"/>
    <property type="project" value="TreeGrafter"/>
</dbReference>
<evidence type="ECO:0000259" key="8">
    <source>
        <dbReference type="Pfam" id="PF01757"/>
    </source>
</evidence>
<feature type="domain" description="Acyltransferase 3" evidence="8">
    <location>
        <begin position="8"/>
        <end position="311"/>
    </location>
</feature>
<dbReference type="Pfam" id="PF01757">
    <property type="entry name" value="Acyl_transf_3"/>
    <property type="match status" value="1"/>
</dbReference>
<protein>
    <submittedName>
        <fullName evidence="9">Acyltransferase 3</fullName>
    </submittedName>
</protein>
<accession>F2IVF4</accession>
<dbReference type="PATRIC" id="fig|991905.3.peg.4388"/>
<dbReference type="OrthoDB" id="9814956at2"/>
<dbReference type="Proteomes" id="UP000008130">
    <property type="component" value="Chromosome"/>
</dbReference>
<evidence type="ECO:0000256" key="7">
    <source>
        <dbReference type="SAM" id="Phobius"/>
    </source>
</evidence>
<evidence type="ECO:0000256" key="5">
    <source>
        <dbReference type="ARBA" id="ARBA00022989"/>
    </source>
</evidence>
<evidence type="ECO:0000256" key="6">
    <source>
        <dbReference type="ARBA" id="ARBA00023136"/>
    </source>
</evidence>
<evidence type="ECO:0000313" key="9">
    <source>
        <dbReference type="EMBL" id="ADZ72672.1"/>
    </source>
</evidence>
<keyword evidence="3" id="KW-1003">Cell membrane</keyword>
<evidence type="ECO:0000256" key="4">
    <source>
        <dbReference type="ARBA" id="ARBA00022692"/>
    </source>
</evidence>
<keyword evidence="9" id="KW-0012">Acyltransferase</keyword>
<feature type="transmembrane region" description="Helical" evidence="7">
    <location>
        <begin position="114"/>
        <end position="138"/>
    </location>
</feature>
<dbReference type="AlphaFoldDB" id="F2IVF4"/>
<dbReference type="PANTHER" id="PTHR40074:SF4">
    <property type="entry name" value="INNER MEMBRANE PROTEIN YCFT"/>
    <property type="match status" value="1"/>
</dbReference>
<feature type="transmembrane region" description="Helical" evidence="7">
    <location>
        <begin position="176"/>
        <end position="197"/>
    </location>
</feature>
<feature type="transmembrane region" description="Helical" evidence="7">
    <location>
        <begin position="256"/>
        <end position="281"/>
    </location>
</feature>
<dbReference type="eggNOG" id="COG4763">
    <property type="taxonomic scope" value="Bacteria"/>
</dbReference>
<keyword evidence="5 7" id="KW-1133">Transmembrane helix</keyword>
<feature type="transmembrane region" description="Helical" evidence="7">
    <location>
        <begin position="204"/>
        <end position="223"/>
    </location>
</feature>
<keyword evidence="6 7" id="KW-0472">Membrane</keyword>